<dbReference type="InterPro" id="IPR001296">
    <property type="entry name" value="Glyco_trans_1"/>
</dbReference>
<keyword evidence="5" id="KW-1185">Reference proteome</keyword>
<keyword evidence="1 4" id="KW-0808">Transferase</keyword>
<dbReference type="AlphaFoldDB" id="A0A7L5E5Z9"/>
<dbReference type="CDD" id="cd03809">
    <property type="entry name" value="GT4_MtfB-like"/>
    <property type="match status" value="1"/>
</dbReference>
<evidence type="ECO:0000313" key="4">
    <source>
        <dbReference type="EMBL" id="QJD98465.1"/>
    </source>
</evidence>
<feature type="domain" description="Glycosyl transferase family 1" evidence="2">
    <location>
        <begin position="167"/>
        <end position="331"/>
    </location>
</feature>
<dbReference type="GO" id="GO:0009103">
    <property type="term" value="P:lipopolysaccharide biosynthetic process"/>
    <property type="evidence" value="ECO:0007669"/>
    <property type="project" value="TreeGrafter"/>
</dbReference>
<evidence type="ECO:0000259" key="2">
    <source>
        <dbReference type="Pfam" id="PF00534"/>
    </source>
</evidence>
<name>A0A7L5E5Z9_9SPHI</name>
<organism evidence="4 5">
    <name type="scientific">Mucilaginibacter robiniae</name>
    <dbReference type="NCBI Taxonomy" id="2728022"/>
    <lineage>
        <taxon>Bacteria</taxon>
        <taxon>Pseudomonadati</taxon>
        <taxon>Bacteroidota</taxon>
        <taxon>Sphingobacteriia</taxon>
        <taxon>Sphingobacteriales</taxon>
        <taxon>Sphingobacteriaceae</taxon>
        <taxon>Mucilaginibacter</taxon>
    </lineage>
</organism>
<reference evidence="4 5" key="1">
    <citation type="submission" date="2020-04" db="EMBL/GenBank/DDBJ databases">
        <title>Genome sequencing of novel species.</title>
        <authorList>
            <person name="Heo J."/>
            <person name="Kim S.-J."/>
            <person name="Kim J.-S."/>
            <person name="Hong S.-B."/>
            <person name="Kwon S.-W."/>
        </authorList>
    </citation>
    <scope>NUCLEOTIDE SEQUENCE [LARGE SCALE GENOMIC DNA]</scope>
    <source>
        <strain evidence="4 5">F39-2</strain>
    </source>
</reference>
<dbReference type="PANTHER" id="PTHR46401">
    <property type="entry name" value="GLYCOSYLTRANSFERASE WBBK-RELATED"/>
    <property type="match status" value="1"/>
</dbReference>
<proteinExistence type="predicted"/>
<dbReference type="FunFam" id="3.40.50.2000:FF:000119">
    <property type="entry name" value="Glycosyl transferase group 1"/>
    <property type="match status" value="1"/>
</dbReference>
<dbReference type="PANTHER" id="PTHR46401:SF2">
    <property type="entry name" value="GLYCOSYLTRANSFERASE WBBK-RELATED"/>
    <property type="match status" value="1"/>
</dbReference>
<dbReference type="EMBL" id="CP051682">
    <property type="protein sequence ID" value="QJD98465.1"/>
    <property type="molecule type" value="Genomic_DNA"/>
</dbReference>
<dbReference type="Pfam" id="PF13439">
    <property type="entry name" value="Glyco_transf_4"/>
    <property type="match status" value="1"/>
</dbReference>
<dbReference type="KEGG" id="mrob:HH214_17610"/>
<evidence type="ECO:0000256" key="1">
    <source>
        <dbReference type="ARBA" id="ARBA00022679"/>
    </source>
</evidence>
<dbReference type="InterPro" id="IPR028098">
    <property type="entry name" value="Glyco_trans_4-like_N"/>
</dbReference>
<protein>
    <submittedName>
        <fullName evidence="4">Glycosyltransferase family 4 protein</fullName>
    </submittedName>
</protein>
<accession>A0A7L5E5Z9</accession>
<gene>
    <name evidence="4" type="ORF">HH214_17610</name>
</gene>
<dbReference type="GO" id="GO:0016757">
    <property type="term" value="F:glycosyltransferase activity"/>
    <property type="evidence" value="ECO:0007669"/>
    <property type="project" value="InterPro"/>
</dbReference>
<dbReference type="Pfam" id="PF00534">
    <property type="entry name" value="Glycos_transf_1"/>
    <property type="match status" value="1"/>
</dbReference>
<dbReference type="SUPFAM" id="SSF53756">
    <property type="entry name" value="UDP-Glycosyltransferase/glycogen phosphorylase"/>
    <property type="match status" value="1"/>
</dbReference>
<evidence type="ECO:0000313" key="5">
    <source>
        <dbReference type="Proteomes" id="UP000503278"/>
    </source>
</evidence>
<sequence length="354" mass="39488">MIDASGIGVYLKNILGGLIGTCQITLLGDPAKLTQFQRQVSIIPFYEPIYSIKEQLGLRKLIPSCDLFWSPHYNVPLLPIKGKKRVVTIHDVYHLAFSSQLSLPQRVYAKLVISAAVKLSKRIITVSNFSKNELIKYTAVPATKINVVHNGVNSDAKIGNINELQFKYKLPKQYLLYVGNVKPHKNLRKLLEAYLLLDKALQEQYKVVIVGKKDGFITGDTALFNWIEEQPGLANKIIFTGFVADEDMNSLYHYASVFVFPSIYEGFGLPSLEAMVNNCPVAVSNASCLPEVCGNAAVYFDPLNAQNIADSITRILTDDQLKNELVAAGKKHVAEFTWQQAIKQHISIFNELLS</sequence>
<evidence type="ECO:0000259" key="3">
    <source>
        <dbReference type="Pfam" id="PF13439"/>
    </source>
</evidence>
<feature type="domain" description="Glycosyltransferase subfamily 4-like N-terminal" evidence="3">
    <location>
        <begin position="5"/>
        <end position="155"/>
    </location>
</feature>
<dbReference type="Proteomes" id="UP000503278">
    <property type="component" value="Chromosome"/>
</dbReference>
<dbReference type="Gene3D" id="3.40.50.2000">
    <property type="entry name" value="Glycogen Phosphorylase B"/>
    <property type="match status" value="2"/>
</dbReference>